<name>A0A3D9YXX0_9HYPH</name>
<dbReference type="Proteomes" id="UP000256900">
    <property type="component" value="Unassembled WGS sequence"/>
</dbReference>
<dbReference type="InterPro" id="IPR050810">
    <property type="entry name" value="Bact_Secretion_Sys_Channel"/>
</dbReference>
<dbReference type="EMBL" id="QUMO01000002">
    <property type="protein sequence ID" value="REF87614.1"/>
    <property type="molecule type" value="Genomic_DNA"/>
</dbReference>
<dbReference type="OrthoDB" id="9775455at2"/>
<keyword evidence="6" id="KW-1185">Reference proteome</keyword>
<accession>A0A3D9YXX0</accession>
<comment type="caution">
    <text evidence="5">The sequence shown here is derived from an EMBL/GenBank/DDBJ whole genome shotgun (WGS) entry which is preliminary data.</text>
</comment>
<evidence type="ECO:0000259" key="4">
    <source>
        <dbReference type="Pfam" id="PF13629"/>
    </source>
</evidence>
<dbReference type="Pfam" id="PF13629">
    <property type="entry name" value="T2SS-T3SS_pil_N"/>
    <property type="match status" value="1"/>
</dbReference>
<feature type="chain" id="PRO_5017677975" evidence="2">
    <location>
        <begin position="28"/>
        <end position="478"/>
    </location>
</feature>
<sequence length="478" mass="50558">MKRRVPTLLCGLSAALMLLAPVQEAFAQASMQVEDGSNSGFSRRISMGIGKSLIVDLPRDAAEIFVGNPKVANAIVRSARKLYIIGLDKGQTTVFALDAQGHQIAAMQINIGRDVGELQQILRAAMPTSNIIARTVNDTIILSGEVDSAEEAKRADDIAEGFAKDFNGNNGSSTGMVVNSLVIHGRDQVMLKVTIAEIDRSIAKQLGLTSSTWGPFTQYNPFGINGNIATAGNGQTSGITLSNPSGTVSATLQAFERYGVSHILAEPTVAAVSGESANFTVGGEFPIPGPPTTCPGTVSTTAVCSGGAVYQPYGVMLTFTPVVLGEGRILLHLSTEVTDIDYTKTVSIQGVPTPGLLTRKNATSVELPSGGSIASAGLLQTVSRQVINGFPGLMDLPILGTLFRSRDYQREETELMIIVTPYLVRATSTAELPQPDDGYADSTDPQAWLLGRINRLYASPNNPEAVKNFKGRVGFIVD</sequence>
<dbReference type="InterPro" id="IPR001775">
    <property type="entry name" value="GspD/PilQ"/>
</dbReference>
<evidence type="ECO:0000313" key="6">
    <source>
        <dbReference type="Proteomes" id="UP000256900"/>
    </source>
</evidence>
<feature type="signal peptide" evidence="2">
    <location>
        <begin position="1"/>
        <end position="27"/>
    </location>
</feature>
<dbReference type="InterPro" id="IPR032789">
    <property type="entry name" value="T2SS-T3SS_pil_N"/>
</dbReference>
<keyword evidence="2" id="KW-0732">Signal</keyword>
<evidence type="ECO:0000256" key="1">
    <source>
        <dbReference type="RuleBase" id="RU004003"/>
    </source>
</evidence>
<dbReference type="AlphaFoldDB" id="A0A3D9YXX0"/>
<evidence type="ECO:0000259" key="3">
    <source>
        <dbReference type="Pfam" id="PF00263"/>
    </source>
</evidence>
<gene>
    <name evidence="5" type="ORF">DES32_1237</name>
</gene>
<evidence type="ECO:0000313" key="5">
    <source>
        <dbReference type="EMBL" id="REF87614.1"/>
    </source>
</evidence>
<dbReference type="Pfam" id="PF00263">
    <property type="entry name" value="Secretin"/>
    <property type="match status" value="1"/>
</dbReference>
<dbReference type="GO" id="GO:0009306">
    <property type="term" value="P:protein secretion"/>
    <property type="evidence" value="ECO:0007669"/>
    <property type="project" value="InterPro"/>
</dbReference>
<evidence type="ECO:0000256" key="2">
    <source>
        <dbReference type="SAM" id="SignalP"/>
    </source>
</evidence>
<reference evidence="5 6" key="1">
    <citation type="submission" date="2018-08" db="EMBL/GenBank/DDBJ databases">
        <title>Genomic Encyclopedia of Type Strains, Phase IV (KMG-IV): sequencing the most valuable type-strain genomes for metagenomic binning, comparative biology and taxonomic classification.</title>
        <authorList>
            <person name="Goeker M."/>
        </authorList>
    </citation>
    <scope>NUCLEOTIDE SEQUENCE [LARGE SCALE GENOMIC DNA]</scope>
    <source>
        <strain evidence="5 6">BW863</strain>
    </source>
</reference>
<comment type="similarity">
    <text evidence="1">Belongs to the bacterial secretin family.</text>
</comment>
<organism evidence="5 6">
    <name type="scientific">Methylovirgula ligni</name>
    <dbReference type="NCBI Taxonomy" id="569860"/>
    <lineage>
        <taxon>Bacteria</taxon>
        <taxon>Pseudomonadati</taxon>
        <taxon>Pseudomonadota</taxon>
        <taxon>Alphaproteobacteria</taxon>
        <taxon>Hyphomicrobiales</taxon>
        <taxon>Beijerinckiaceae</taxon>
        <taxon>Methylovirgula</taxon>
    </lineage>
</organism>
<dbReference type="PANTHER" id="PTHR30332:SF17">
    <property type="entry name" value="TYPE IV PILIATION SYSTEM PROTEIN DR_0774-RELATED"/>
    <property type="match status" value="1"/>
</dbReference>
<dbReference type="GO" id="GO:0015627">
    <property type="term" value="C:type II protein secretion system complex"/>
    <property type="evidence" value="ECO:0007669"/>
    <property type="project" value="TreeGrafter"/>
</dbReference>
<dbReference type="PRINTS" id="PR00811">
    <property type="entry name" value="BCTERIALGSPD"/>
</dbReference>
<feature type="domain" description="Type II/III secretion system secretin-like" evidence="3">
    <location>
        <begin position="255"/>
        <end position="425"/>
    </location>
</feature>
<dbReference type="PANTHER" id="PTHR30332">
    <property type="entry name" value="PROBABLE GENERAL SECRETION PATHWAY PROTEIN D"/>
    <property type="match status" value="1"/>
</dbReference>
<feature type="domain" description="Pilus formation protein N-terminal" evidence="4">
    <location>
        <begin position="43"/>
        <end position="111"/>
    </location>
</feature>
<protein>
    <submittedName>
        <fullName evidence="5">Pilus assembly protein CpaC</fullName>
    </submittedName>
</protein>
<dbReference type="InterPro" id="IPR004846">
    <property type="entry name" value="T2SS/T3SS_dom"/>
</dbReference>
<proteinExistence type="inferred from homology"/>
<dbReference type="RefSeq" id="WP_115835796.1">
    <property type="nucleotide sequence ID" value="NZ_CP025086.1"/>
</dbReference>